<dbReference type="InterPro" id="IPR017441">
    <property type="entry name" value="Protein_kinase_ATP_BS"/>
</dbReference>
<feature type="compositionally biased region" description="Low complexity" evidence="8">
    <location>
        <begin position="318"/>
        <end position="341"/>
    </location>
</feature>
<dbReference type="Gene3D" id="1.10.510.10">
    <property type="entry name" value="Transferase(Phosphotransferase) domain 1"/>
    <property type="match status" value="1"/>
</dbReference>
<keyword evidence="6 7" id="KW-0067">ATP-binding</keyword>
<evidence type="ECO:0000256" key="3">
    <source>
        <dbReference type="ARBA" id="ARBA00022679"/>
    </source>
</evidence>
<comment type="caution">
    <text evidence="10">The sequence shown here is derived from an EMBL/GenBank/DDBJ whole genome shotgun (WGS) entry which is preliminary data.</text>
</comment>
<dbReference type="InterPro" id="IPR000719">
    <property type="entry name" value="Prot_kinase_dom"/>
</dbReference>
<evidence type="ECO:0000256" key="4">
    <source>
        <dbReference type="ARBA" id="ARBA00022741"/>
    </source>
</evidence>
<evidence type="ECO:0000256" key="5">
    <source>
        <dbReference type="ARBA" id="ARBA00022777"/>
    </source>
</evidence>
<dbReference type="Gene3D" id="3.30.200.20">
    <property type="entry name" value="Phosphorylase Kinase, domain 1"/>
    <property type="match status" value="1"/>
</dbReference>
<keyword evidence="3" id="KW-0808">Transferase</keyword>
<evidence type="ECO:0000256" key="8">
    <source>
        <dbReference type="SAM" id="MobiDB-lite"/>
    </source>
</evidence>
<sequence length="366" mass="38359">MDMGERYRLEERIGGGGSADVHRAWDRVAEREVAIKLFHAGSTPAQQRRQAQEFRILDRLRHPALVPLYDSGVCDGRAFFVMRLVHGPTLADRIAEGPLAVDETIELGARLADALAYVHHAGITHRDVKPANILLGPDGAVLGDFGIAQGHDSTRFTTTGTVVGTAAYMAPEQVRGEPVGPAADVYSLGLVLLECLSGRREYPGSLTESAVARLLRPPAVPEGLPPHFADLLRRMGNRDPQGRPTAREVAAVLGGVTRPLVPLKPKRRLGVAAGITGLAAAAAMAFTLLNGSTTEAPASVPAPTAPAPAPVAAPPPVTSETPAPVAKTAPASQSEEAPAPAKGRKDDKGKGQDKGKGPDKKPGKDK</sequence>
<dbReference type="Proteomes" id="UP001501624">
    <property type="component" value="Unassembled WGS sequence"/>
</dbReference>
<organism evidence="10 11">
    <name type="scientific">Amycolatopsis tucumanensis</name>
    <dbReference type="NCBI Taxonomy" id="401106"/>
    <lineage>
        <taxon>Bacteria</taxon>
        <taxon>Bacillati</taxon>
        <taxon>Actinomycetota</taxon>
        <taxon>Actinomycetes</taxon>
        <taxon>Pseudonocardiales</taxon>
        <taxon>Pseudonocardiaceae</taxon>
        <taxon>Amycolatopsis</taxon>
    </lineage>
</organism>
<dbReference type="SMART" id="SM00220">
    <property type="entry name" value="S_TKc"/>
    <property type="match status" value="1"/>
</dbReference>
<dbReference type="InterPro" id="IPR050660">
    <property type="entry name" value="NEK_Ser/Thr_kinase"/>
</dbReference>
<dbReference type="Pfam" id="PF00069">
    <property type="entry name" value="Pkinase"/>
    <property type="match status" value="1"/>
</dbReference>
<feature type="domain" description="Protein kinase" evidence="9">
    <location>
        <begin position="7"/>
        <end position="261"/>
    </location>
</feature>
<evidence type="ECO:0000256" key="1">
    <source>
        <dbReference type="ARBA" id="ARBA00010886"/>
    </source>
</evidence>
<evidence type="ECO:0000256" key="6">
    <source>
        <dbReference type="ARBA" id="ARBA00022840"/>
    </source>
</evidence>
<gene>
    <name evidence="10" type="ORF">GCM10022380_63230</name>
</gene>
<feature type="binding site" evidence="7">
    <location>
        <position position="36"/>
    </location>
    <ligand>
        <name>ATP</name>
        <dbReference type="ChEBI" id="CHEBI:30616"/>
    </ligand>
</feature>
<evidence type="ECO:0000313" key="11">
    <source>
        <dbReference type="Proteomes" id="UP001501624"/>
    </source>
</evidence>
<dbReference type="InterPro" id="IPR011009">
    <property type="entry name" value="Kinase-like_dom_sf"/>
</dbReference>
<feature type="compositionally biased region" description="Basic and acidic residues" evidence="8">
    <location>
        <begin position="343"/>
        <end position="366"/>
    </location>
</feature>
<dbReference type="PANTHER" id="PTHR43671">
    <property type="entry name" value="SERINE/THREONINE-PROTEIN KINASE NEK"/>
    <property type="match status" value="1"/>
</dbReference>
<keyword evidence="5 10" id="KW-0418">Kinase</keyword>
<keyword evidence="11" id="KW-1185">Reference proteome</keyword>
<dbReference type="EC" id="2.7.11.1" evidence="2"/>
<dbReference type="GO" id="GO:0016301">
    <property type="term" value="F:kinase activity"/>
    <property type="evidence" value="ECO:0007669"/>
    <property type="project" value="UniProtKB-KW"/>
</dbReference>
<accession>A0ABP7J8F6</accession>
<feature type="region of interest" description="Disordered" evidence="8">
    <location>
        <begin position="295"/>
        <end position="366"/>
    </location>
</feature>
<evidence type="ECO:0000313" key="10">
    <source>
        <dbReference type="EMBL" id="GAA3836411.1"/>
    </source>
</evidence>
<dbReference type="PROSITE" id="PS00107">
    <property type="entry name" value="PROTEIN_KINASE_ATP"/>
    <property type="match status" value="1"/>
</dbReference>
<dbReference type="InterPro" id="IPR008271">
    <property type="entry name" value="Ser/Thr_kinase_AS"/>
</dbReference>
<dbReference type="EMBL" id="BAABCM010000010">
    <property type="protein sequence ID" value="GAA3836411.1"/>
    <property type="molecule type" value="Genomic_DNA"/>
</dbReference>
<keyword evidence="4 7" id="KW-0547">Nucleotide-binding</keyword>
<dbReference type="CDD" id="cd14014">
    <property type="entry name" value="STKc_PknB_like"/>
    <property type="match status" value="1"/>
</dbReference>
<reference evidence="11" key="1">
    <citation type="journal article" date="2019" name="Int. J. Syst. Evol. Microbiol.">
        <title>The Global Catalogue of Microorganisms (GCM) 10K type strain sequencing project: providing services to taxonomists for standard genome sequencing and annotation.</title>
        <authorList>
            <consortium name="The Broad Institute Genomics Platform"/>
            <consortium name="The Broad Institute Genome Sequencing Center for Infectious Disease"/>
            <person name="Wu L."/>
            <person name="Ma J."/>
        </authorList>
    </citation>
    <scope>NUCLEOTIDE SEQUENCE [LARGE SCALE GENOMIC DNA]</scope>
    <source>
        <strain evidence="11">JCM 17017</strain>
    </source>
</reference>
<dbReference type="PROSITE" id="PS00108">
    <property type="entry name" value="PROTEIN_KINASE_ST"/>
    <property type="match status" value="1"/>
</dbReference>
<evidence type="ECO:0000256" key="2">
    <source>
        <dbReference type="ARBA" id="ARBA00012513"/>
    </source>
</evidence>
<comment type="similarity">
    <text evidence="1">Belongs to the protein kinase superfamily. NEK Ser/Thr protein kinase family. NIMA subfamily.</text>
</comment>
<dbReference type="PANTHER" id="PTHR43671:SF13">
    <property type="entry name" value="SERINE_THREONINE-PROTEIN KINASE NEK2"/>
    <property type="match status" value="1"/>
</dbReference>
<proteinExistence type="inferred from homology"/>
<evidence type="ECO:0000256" key="7">
    <source>
        <dbReference type="PROSITE-ProRule" id="PRU10141"/>
    </source>
</evidence>
<dbReference type="SUPFAM" id="SSF56112">
    <property type="entry name" value="Protein kinase-like (PK-like)"/>
    <property type="match status" value="1"/>
</dbReference>
<dbReference type="PROSITE" id="PS50011">
    <property type="entry name" value="PROTEIN_KINASE_DOM"/>
    <property type="match status" value="1"/>
</dbReference>
<evidence type="ECO:0000259" key="9">
    <source>
        <dbReference type="PROSITE" id="PS50011"/>
    </source>
</evidence>
<name>A0ABP7J8F6_9PSEU</name>
<protein>
    <recommendedName>
        <fullName evidence="2">non-specific serine/threonine protein kinase</fullName>
        <ecNumber evidence="2">2.7.11.1</ecNumber>
    </recommendedName>
</protein>
<feature type="compositionally biased region" description="Pro residues" evidence="8">
    <location>
        <begin position="303"/>
        <end position="317"/>
    </location>
</feature>